<dbReference type="GeneID" id="41989861"/>
<evidence type="ECO:0000313" key="4">
    <source>
        <dbReference type="Proteomes" id="UP000253153"/>
    </source>
</evidence>
<dbReference type="RefSeq" id="XP_031021424.1">
    <property type="nucleotide sequence ID" value="XM_031154565.1"/>
</dbReference>
<dbReference type="EMBL" id="QKXC01000009">
    <property type="protein sequence ID" value="RBR26833.1"/>
    <property type="molecule type" value="Genomic_DNA"/>
</dbReference>
<dbReference type="SUPFAM" id="SSF57850">
    <property type="entry name" value="RING/U-box"/>
    <property type="match status" value="2"/>
</dbReference>
<feature type="compositionally biased region" description="Low complexity" evidence="1">
    <location>
        <begin position="92"/>
        <end position="106"/>
    </location>
</feature>
<keyword evidence="4" id="KW-1185">Reference proteome</keyword>
<feature type="compositionally biased region" description="Polar residues" evidence="1">
    <location>
        <begin position="62"/>
        <end position="76"/>
    </location>
</feature>
<comment type="caution">
    <text evidence="3">The sequence shown here is derived from an EMBL/GenBank/DDBJ whole genome shotgun (WGS) entry which is preliminary data.</text>
</comment>
<evidence type="ECO:0000313" key="3">
    <source>
        <dbReference type="EMBL" id="RBR26833.1"/>
    </source>
</evidence>
<feature type="region of interest" description="Disordered" evidence="1">
    <location>
        <begin position="15"/>
        <end position="183"/>
    </location>
</feature>
<gene>
    <name evidence="3" type="ORF">FIESC28_00414</name>
</gene>
<proteinExistence type="predicted"/>
<evidence type="ECO:0000256" key="1">
    <source>
        <dbReference type="SAM" id="MobiDB-lite"/>
    </source>
</evidence>
<dbReference type="OrthoDB" id="2444812at2759"/>
<dbReference type="AlphaFoldDB" id="A0A366SBX8"/>
<feature type="compositionally biased region" description="Low complexity" evidence="1">
    <location>
        <begin position="34"/>
        <end position="52"/>
    </location>
</feature>
<organism evidence="3 4">
    <name type="scientific">Fusarium coffeatum</name>
    <dbReference type="NCBI Taxonomy" id="231269"/>
    <lineage>
        <taxon>Eukaryota</taxon>
        <taxon>Fungi</taxon>
        <taxon>Dikarya</taxon>
        <taxon>Ascomycota</taxon>
        <taxon>Pezizomycotina</taxon>
        <taxon>Sordariomycetes</taxon>
        <taxon>Hypocreomycetidae</taxon>
        <taxon>Hypocreales</taxon>
        <taxon>Nectriaceae</taxon>
        <taxon>Fusarium</taxon>
        <taxon>Fusarium incarnatum-equiseti species complex</taxon>
    </lineage>
</organism>
<accession>A0A366SBX8</accession>
<feature type="compositionally biased region" description="Polar residues" evidence="1">
    <location>
        <begin position="228"/>
        <end position="246"/>
    </location>
</feature>
<dbReference type="PROSITE" id="PS50020">
    <property type="entry name" value="WW_DOMAIN_2"/>
    <property type="match status" value="1"/>
</dbReference>
<name>A0A366SBX8_9HYPO</name>
<protein>
    <recommendedName>
        <fullName evidence="2">WW domain-containing protein</fullName>
    </recommendedName>
</protein>
<feature type="compositionally biased region" description="Low complexity" evidence="1">
    <location>
        <begin position="113"/>
        <end position="127"/>
    </location>
</feature>
<sequence length="435" mass="47519">MSFLNKFKKEFEGLNLGSQQGGAPPPVPDAHNPNYQQYGSNSYQGQQSYQGNAPSPSPYGAPQQSYNSGQPQQNPGFQAYTGPPYNGHSSFSGQQPGYQPPQQQSHQPPPQQQQPQQQYSGHHQSYSPQPPPYNPSTQTPQQPQHQPWSPPPASMTSPPSVHPPVAATSYGAAPSITSPCPTPPRWIAHWSEKDQQWYYVETSGRSTWQAPSDLPPLAAMPAFPGSLHTANRGPQQPQYVNPQDSRPSLPEGGKKSSSLLAAAGGFTAGGVAGFFVKDRIDKRKAKKRHGKGTEDFADFVEYPAWDVGLDCNVCDQAISGPYAHCKKCDGGDYDICRDCLAQGQTCDGKGKHSLVKVYPKYYCDICNVLIKGEFYYCAICNDGDWDTCRRCFDKGYTCKAAECGGRHDMTNLYIPDVKFKKSGKVDTSSSSSDSD</sequence>
<dbReference type="Proteomes" id="UP000253153">
    <property type="component" value="Unassembled WGS sequence"/>
</dbReference>
<feature type="domain" description="WW" evidence="2">
    <location>
        <begin position="180"/>
        <end position="213"/>
    </location>
</feature>
<dbReference type="InterPro" id="IPR001202">
    <property type="entry name" value="WW_dom"/>
</dbReference>
<feature type="compositionally biased region" description="Low complexity" evidence="1">
    <location>
        <begin position="135"/>
        <end position="147"/>
    </location>
</feature>
<feature type="region of interest" description="Disordered" evidence="1">
    <location>
        <begin position="223"/>
        <end position="255"/>
    </location>
</feature>
<evidence type="ECO:0000259" key="2">
    <source>
        <dbReference type="PROSITE" id="PS50020"/>
    </source>
</evidence>
<reference evidence="3 4" key="1">
    <citation type="submission" date="2018-06" db="EMBL/GenBank/DDBJ databases">
        <title>Fusarium incarnatum-equiseti species complex species 28.</title>
        <authorList>
            <person name="Gardiner D.M."/>
        </authorList>
    </citation>
    <scope>NUCLEOTIDE SEQUENCE [LARGE SCALE GENOMIC DNA]</scope>
    <source>
        <strain evidence="3 4">FIESC_28</strain>
    </source>
</reference>